<name>A0ABS0KPD0_PSENT</name>
<comment type="caution">
    <text evidence="1">The sequence shown here is derived from an EMBL/GenBank/DDBJ whole genome shotgun (WGS) entry which is preliminary data.</text>
</comment>
<sequence>HIERRISAFLELPFGEFDADQLKAELARIGTL</sequence>
<accession>A0ABS0KPD0</accession>
<keyword evidence="2" id="KW-1185">Reference proteome</keyword>
<dbReference type="Proteomes" id="UP000608450">
    <property type="component" value="Unassembled WGS sequence"/>
</dbReference>
<gene>
    <name evidence="1" type="ORF">I5I61_20340</name>
</gene>
<reference evidence="1 2" key="1">
    <citation type="submission" date="2020-11" db="EMBL/GenBank/DDBJ databases">
        <title>Enhanced detection system for hospital associated transmission using whole genome sequencing surveillance.</title>
        <authorList>
            <person name="Harrison L.H."/>
            <person name="Van Tyne D."/>
            <person name="Marsh J.W."/>
            <person name="Griffith M.P."/>
            <person name="Snyder D.J."/>
            <person name="Cooper V.S."/>
            <person name="Mustapha M."/>
        </authorList>
    </citation>
    <scope>NUCLEOTIDE SEQUENCE [LARGE SCALE GENOMIC DNA]</scope>
    <source>
        <strain evidence="1 2">PSA00705</strain>
    </source>
</reference>
<proteinExistence type="predicted"/>
<protein>
    <submittedName>
        <fullName evidence="1">Arsenate reductase ArsC</fullName>
    </submittedName>
</protein>
<feature type="non-terminal residue" evidence="1">
    <location>
        <position position="1"/>
    </location>
</feature>
<evidence type="ECO:0000313" key="2">
    <source>
        <dbReference type="Proteomes" id="UP000608450"/>
    </source>
</evidence>
<organism evidence="1 2">
    <name type="scientific">Pseudomonas nitroreducens</name>
    <dbReference type="NCBI Taxonomy" id="46680"/>
    <lineage>
        <taxon>Bacteria</taxon>
        <taxon>Pseudomonadati</taxon>
        <taxon>Pseudomonadota</taxon>
        <taxon>Gammaproteobacteria</taxon>
        <taxon>Pseudomonadales</taxon>
        <taxon>Pseudomonadaceae</taxon>
        <taxon>Pseudomonas</taxon>
    </lineage>
</organism>
<evidence type="ECO:0000313" key="1">
    <source>
        <dbReference type="EMBL" id="MBG6289809.1"/>
    </source>
</evidence>
<dbReference type="EMBL" id="JADTFC010000057">
    <property type="protein sequence ID" value="MBG6289809.1"/>
    <property type="molecule type" value="Genomic_DNA"/>
</dbReference>